<dbReference type="Proteomes" id="UP000076268">
    <property type="component" value="Unassembled WGS sequence"/>
</dbReference>
<keyword evidence="2" id="KW-0813">Transport</keyword>
<sequence length="466" mass="48676">MEHTDIAARRWLVFAVTAVGTFMSTLDSSIVNVAMPTLAAELSASIDLAQWVVTAYLLAITSLLLPFGRLGDMIGRRKVYSFGFLIFTAGSALCAVSAGIVQLIAARVTQAVGAAMLMANAPAIITLAFPPEGRGQALGMSGTVVALGSMTGPALGGILVGAFGWESVFTINLPIGLAGAVFAWMLLPDEAGKHSEPFDSVGAGLFGLAMTALLLSVSLGQSRGWLSLTISGGLTFAVIAFWLFITHQRKTDYPMLDLSLFKRWPFSTGILSGMLSFMAGFSNVFLLPFFLDSVLSLSPSLIGLLLTPFPLVMALSAPVSGRLSERANPAVLTTVGLLVLTAGLWLQAGLTEQSSIWQVAIGQALLGLGNGIFQSPNNNSVMSSVPRNKVGVAGGINALVRNLGMVLGIAIAVTIFESVRQGMLHQGDQASIIAGYRAALLTGSLFSLSGAALSVSRNRGQTRHSE</sequence>
<feature type="transmembrane region" description="Helical" evidence="7">
    <location>
        <begin position="394"/>
        <end position="416"/>
    </location>
</feature>
<evidence type="ECO:0000256" key="2">
    <source>
        <dbReference type="ARBA" id="ARBA00022448"/>
    </source>
</evidence>
<evidence type="ECO:0000256" key="1">
    <source>
        <dbReference type="ARBA" id="ARBA00004651"/>
    </source>
</evidence>
<feature type="transmembrane region" description="Helical" evidence="7">
    <location>
        <begin position="48"/>
        <end position="67"/>
    </location>
</feature>
<dbReference type="PANTHER" id="PTHR42718:SF46">
    <property type="entry name" value="BLR6921 PROTEIN"/>
    <property type="match status" value="1"/>
</dbReference>
<dbReference type="InterPro" id="IPR020846">
    <property type="entry name" value="MFS_dom"/>
</dbReference>
<dbReference type="NCBIfam" id="TIGR00711">
    <property type="entry name" value="efflux_EmrB"/>
    <property type="match status" value="1"/>
</dbReference>
<evidence type="ECO:0000313" key="10">
    <source>
        <dbReference type="Proteomes" id="UP000076268"/>
    </source>
</evidence>
<dbReference type="SUPFAM" id="SSF103473">
    <property type="entry name" value="MFS general substrate transporter"/>
    <property type="match status" value="1"/>
</dbReference>
<dbReference type="STRING" id="1794912.AXX12_01395"/>
<feature type="transmembrane region" description="Helical" evidence="7">
    <location>
        <begin position="225"/>
        <end position="245"/>
    </location>
</feature>
<feature type="domain" description="Major facilitator superfamily (MFS) profile" evidence="8">
    <location>
        <begin position="13"/>
        <end position="461"/>
    </location>
</feature>
<dbReference type="Gene3D" id="1.20.1250.20">
    <property type="entry name" value="MFS general substrate transporter like domains"/>
    <property type="match status" value="1"/>
</dbReference>
<feature type="transmembrane region" description="Helical" evidence="7">
    <location>
        <begin position="142"/>
        <end position="165"/>
    </location>
</feature>
<evidence type="ECO:0000259" key="8">
    <source>
        <dbReference type="PROSITE" id="PS50850"/>
    </source>
</evidence>
<proteinExistence type="predicted"/>
<keyword evidence="3" id="KW-1003">Cell membrane</keyword>
<feature type="transmembrane region" description="Helical" evidence="7">
    <location>
        <begin position="12"/>
        <end position="36"/>
    </location>
</feature>
<name>A0A154BWC9_ANASB</name>
<protein>
    <submittedName>
        <fullName evidence="9">Multidrug MFS transporter</fullName>
    </submittedName>
</protein>
<dbReference type="OrthoDB" id="102502at2"/>
<dbReference type="AlphaFoldDB" id="A0A154BWC9"/>
<evidence type="ECO:0000256" key="5">
    <source>
        <dbReference type="ARBA" id="ARBA00022989"/>
    </source>
</evidence>
<dbReference type="InterPro" id="IPR004638">
    <property type="entry name" value="EmrB-like"/>
</dbReference>
<dbReference type="Pfam" id="PF07690">
    <property type="entry name" value="MFS_1"/>
    <property type="match status" value="1"/>
</dbReference>
<gene>
    <name evidence="9" type="ORF">AXX12_01395</name>
</gene>
<feature type="transmembrane region" description="Helical" evidence="7">
    <location>
        <begin position="436"/>
        <end position="455"/>
    </location>
</feature>
<feature type="transmembrane region" description="Helical" evidence="7">
    <location>
        <begin position="329"/>
        <end position="350"/>
    </location>
</feature>
<keyword evidence="6 7" id="KW-0472">Membrane</keyword>
<accession>A0A154BWC9</accession>
<reference evidence="9 10" key="1">
    <citation type="submission" date="2016-02" db="EMBL/GenBank/DDBJ databases">
        <title>Anaerosporomusa subterraneum gen. nov., sp. nov., a spore-forming obligate anaerobe isolated from saprolite.</title>
        <authorList>
            <person name="Choi J.K."/>
            <person name="Shah M."/>
            <person name="Yee N."/>
        </authorList>
    </citation>
    <scope>NUCLEOTIDE SEQUENCE [LARGE SCALE GENOMIC DNA]</scope>
    <source>
        <strain evidence="9 10">RU4</strain>
    </source>
</reference>
<evidence type="ECO:0000256" key="7">
    <source>
        <dbReference type="SAM" id="Phobius"/>
    </source>
</evidence>
<comment type="caution">
    <text evidence="9">The sequence shown here is derived from an EMBL/GenBank/DDBJ whole genome shotgun (WGS) entry which is preliminary data.</text>
</comment>
<dbReference type="InterPro" id="IPR036259">
    <property type="entry name" value="MFS_trans_sf"/>
</dbReference>
<dbReference type="GO" id="GO:0005886">
    <property type="term" value="C:plasma membrane"/>
    <property type="evidence" value="ECO:0007669"/>
    <property type="project" value="UniProtKB-SubCell"/>
</dbReference>
<feature type="transmembrane region" description="Helical" evidence="7">
    <location>
        <begin position="200"/>
        <end position="219"/>
    </location>
</feature>
<evidence type="ECO:0000256" key="3">
    <source>
        <dbReference type="ARBA" id="ARBA00022475"/>
    </source>
</evidence>
<dbReference type="InterPro" id="IPR011701">
    <property type="entry name" value="MFS"/>
</dbReference>
<feature type="transmembrane region" description="Helical" evidence="7">
    <location>
        <begin position="79"/>
        <end position="105"/>
    </location>
</feature>
<dbReference type="EMBL" id="LSGP01000001">
    <property type="protein sequence ID" value="KYZ78227.1"/>
    <property type="molecule type" value="Genomic_DNA"/>
</dbReference>
<dbReference type="PRINTS" id="PR01036">
    <property type="entry name" value="TCRTETB"/>
</dbReference>
<organism evidence="9 10">
    <name type="scientific">Anaerosporomusa subterranea</name>
    <dbReference type="NCBI Taxonomy" id="1794912"/>
    <lineage>
        <taxon>Bacteria</taxon>
        <taxon>Bacillati</taxon>
        <taxon>Bacillota</taxon>
        <taxon>Negativicutes</taxon>
        <taxon>Acetonemataceae</taxon>
        <taxon>Anaerosporomusa</taxon>
    </lineage>
</organism>
<evidence type="ECO:0000313" key="9">
    <source>
        <dbReference type="EMBL" id="KYZ78227.1"/>
    </source>
</evidence>
<feature type="transmembrane region" description="Helical" evidence="7">
    <location>
        <begin position="266"/>
        <end position="291"/>
    </location>
</feature>
<dbReference type="GO" id="GO:0022857">
    <property type="term" value="F:transmembrane transporter activity"/>
    <property type="evidence" value="ECO:0007669"/>
    <property type="project" value="InterPro"/>
</dbReference>
<feature type="transmembrane region" description="Helical" evidence="7">
    <location>
        <begin position="171"/>
        <end position="188"/>
    </location>
</feature>
<dbReference type="PANTHER" id="PTHR42718">
    <property type="entry name" value="MAJOR FACILITATOR SUPERFAMILY MULTIDRUG TRANSPORTER MFSC"/>
    <property type="match status" value="1"/>
</dbReference>
<evidence type="ECO:0000256" key="4">
    <source>
        <dbReference type="ARBA" id="ARBA00022692"/>
    </source>
</evidence>
<dbReference type="RefSeq" id="WP_066237070.1">
    <property type="nucleotide sequence ID" value="NZ_LSGP01000001.1"/>
</dbReference>
<dbReference type="CDD" id="cd17321">
    <property type="entry name" value="MFS_MMR_MDR_like"/>
    <property type="match status" value="1"/>
</dbReference>
<keyword evidence="4 7" id="KW-0812">Transmembrane</keyword>
<keyword evidence="10" id="KW-1185">Reference proteome</keyword>
<feature type="transmembrane region" description="Helical" evidence="7">
    <location>
        <begin position="297"/>
        <end position="317"/>
    </location>
</feature>
<keyword evidence="5 7" id="KW-1133">Transmembrane helix</keyword>
<evidence type="ECO:0000256" key="6">
    <source>
        <dbReference type="ARBA" id="ARBA00023136"/>
    </source>
</evidence>
<dbReference type="PROSITE" id="PS50850">
    <property type="entry name" value="MFS"/>
    <property type="match status" value="1"/>
</dbReference>
<comment type="subcellular location">
    <subcellularLocation>
        <location evidence="1">Cell membrane</location>
        <topology evidence="1">Multi-pass membrane protein</topology>
    </subcellularLocation>
</comment>
<dbReference type="Gene3D" id="1.20.1720.10">
    <property type="entry name" value="Multidrug resistance protein D"/>
    <property type="match status" value="1"/>
</dbReference>